<comment type="subcellular location">
    <subcellularLocation>
        <location evidence="1">Cell membrane</location>
        <topology evidence="1">Single-pass type I membrane protein</topology>
    </subcellularLocation>
</comment>
<feature type="chain" id="PRO_5043773534" evidence="10">
    <location>
        <begin position="28"/>
        <end position="341"/>
    </location>
</feature>
<evidence type="ECO:0000313" key="12">
    <source>
        <dbReference type="Proteomes" id="UP000836841"/>
    </source>
</evidence>
<keyword evidence="9" id="KW-0325">Glycoprotein</keyword>
<evidence type="ECO:0000256" key="4">
    <source>
        <dbReference type="ARBA" id="ARBA00022692"/>
    </source>
</evidence>
<keyword evidence="4" id="KW-0812">Transmembrane</keyword>
<dbReference type="SUPFAM" id="SSF52058">
    <property type="entry name" value="L domain-like"/>
    <property type="match status" value="1"/>
</dbReference>
<keyword evidence="8" id="KW-0675">Receptor</keyword>
<proteinExistence type="inferred from homology"/>
<dbReference type="AlphaFoldDB" id="A0AAU9S8E1"/>
<evidence type="ECO:0000256" key="10">
    <source>
        <dbReference type="SAM" id="SignalP"/>
    </source>
</evidence>
<comment type="similarity">
    <text evidence="2">Belongs to the RLP family.</text>
</comment>
<dbReference type="GO" id="GO:0005886">
    <property type="term" value="C:plasma membrane"/>
    <property type="evidence" value="ECO:0007669"/>
    <property type="project" value="UniProtKB-SubCell"/>
</dbReference>
<keyword evidence="3" id="KW-1003">Cell membrane</keyword>
<keyword evidence="12" id="KW-1185">Reference proteome</keyword>
<name>A0AAU9S8E1_THLAR</name>
<evidence type="ECO:0000256" key="7">
    <source>
        <dbReference type="ARBA" id="ARBA00023136"/>
    </source>
</evidence>
<dbReference type="PANTHER" id="PTHR48063">
    <property type="entry name" value="LRR RECEPTOR-LIKE KINASE"/>
    <property type="match status" value="1"/>
</dbReference>
<evidence type="ECO:0000256" key="6">
    <source>
        <dbReference type="ARBA" id="ARBA00022989"/>
    </source>
</evidence>
<keyword evidence="7" id="KW-0472">Membrane</keyword>
<reference evidence="11 12" key="1">
    <citation type="submission" date="2022-03" db="EMBL/GenBank/DDBJ databases">
        <authorList>
            <person name="Nunn A."/>
            <person name="Chopra R."/>
            <person name="Nunn A."/>
            <person name="Contreras Garrido A."/>
        </authorList>
    </citation>
    <scope>NUCLEOTIDE SEQUENCE [LARGE SCALE GENOMIC DNA]</scope>
</reference>
<dbReference type="FunFam" id="3.80.10.10:FF:002352">
    <property type="entry name" value="Receptor like protein 28"/>
    <property type="match status" value="1"/>
</dbReference>
<dbReference type="Pfam" id="PF00560">
    <property type="entry name" value="LRR_1"/>
    <property type="match status" value="3"/>
</dbReference>
<sequence length="341" mass="37884">MMTMSESLMRLQFLSLILLYCVSPSSFFTFNTHDVVVGLGPCRPRQIQAFEQFKNEFDTRGCKRSDYLNGVWCDNSTGAVTKLQLKACLSGTLKPNSSLFGFHQLRHLELSNNNFASSSLPSSLGDLNRLEVLILSSNGFRGQVPSSISNLSLLSVLNLSQNELIGSFPLIRNLTKLSALELSKNHLTGTVPPSLLTMPSLFYLNLKDNHLTGHLEVPNSSTSSTLLFLNLGYNHFEGQILEPISKFINLERLDLSFLNISYPIDLRIFSSLKSLVDLYVPGNSLLVTSLGTGSDIPPNLETLELRQCGITEFPNILKTLNNLRVITLSSNRIKGKDLHKF</sequence>
<protein>
    <submittedName>
        <fullName evidence="11">Uncharacterized protein</fullName>
    </submittedName>
</protein>
<organism evidence="11 12">
    <name type="scientific">Thlaspi arvense</name>
    <name type="common">Field penny-cress</name>
    <dbReference type="NCBI Taxonomy" id="13288"/>
    <lineage>
        <taxon>Eukaryota</taxon>
        <taxon>Viridiplantae</taxon>
        <taxon>Streptophyta</taxon>
        <taxon>Embryophyta</taxon>
        <taxon>Tracheophyta</taxon>
        <taxon>Spermatophyta</taxon>
        <taxon>Magnoliopsida</taxon>
        <taxon>eudicotyledons</taxon>
        <taxon>Gunneridae</taxon>
        <taxon>Pentapetalae</taxon>
        <taxon>rosids</taxon>
        <taxon>malvids</taxon>
        <taxon>Brassicales</taxon>
        <taxon>Brassicaceae</taxon>
        <taxon>Thlaspideae</taxon>
        <taxon>Thlaspi</taxon>
    </lineage>
</organism>
<evidence type="ECO:0000256" key="2">
    <source>
        <dbReference type="ARBA" id="ARBA00009592"/>
    </source>
</evidence>
<evidence type="ECO:0000256" key="9">
    <source>
        <dbReference type="ARBA" id="ARBA00023180"/>
    </source>
</evidence>
<evidence type="ECO:0000256" key="3">
    <source>
        <dbReference type="ARBA" id="ARBA00022475"/>
    </source>
</evidence>
<dbReference type="EMBL" id="OU466860">
    <property type="protein sequence ID" value="CAH2059686.1"/>
    <property type="molecule type" value="Genomic_DNA"/>
</dbReference>
<dbReference type="Proteomes" id="UP000836841">
    <property type="component" value="Chromosome 4"/>
</dbReference>
<feature type="signal peptide" evidence="10">
    <location>
        <begin position="1"/>
        <end position="27"/>
    </location>
</feature>
<evidence type="ECO:0000256" key="5">
    <source>
        <dbReference type="ARBA" id="ARBA00022729"/>
    </source>
</evidence>
<evidence type="ECO:0000256" key="8">
    <source>
        <dbReference type="ARBA" id="ARBA00023170"/>
    </source>
</evidence>
<keyword evidence="6" id="KW-1133">Transmembrane helix</keyword>
<dbReference type="InterPro" id="IPR001611">
    <property type="entry name" value="Leu-rich_rpt"/>
</dbReference>
<accession>A0AAU9S8E1</accession>
<dbReference type="InterPro" id="IPR046956">
    <property type="entry name" value="RLP23-like"/>
</dbReference>
<evidence type="ECO:0000256" key="1">
    <source>
        <dbReference type="ARBA" id="ARBA00004251"/>
    </source>
</evidence>
<dbReference type="InterPro" id="IPR032675">
    <property type="entry name" value="LRR_dom_sf"/>
</dbReference>
<dbReference type="Gene3D" id="3.80.10.10">
    <property type="entry name" value="Ribonuclease Inhibitor"/>
    <property type="match status" value="2"/>
</dbReference>
<gene>
    <name evidence="11" type="ORF">TAV2_LOCUS13275</name>
</gene>
<evidence type="ECO:0000313" key="11">
    <source>
        <dbReference type="EMBL" id="CAH2059686.1"/>
    </source>
</evidence>
<keyword evidence="5 10" id="KW-0732">Signal</keyword>